<evidence type="ECO:0000256" key="8">
    <source>
        <dbReference type="ARBA" id="ARBA00022989"/>
    </source>
</evidence>
<dbReference type="PANTHER" id="PTHR34185:SF1">
    <property type="entry name" value="DIADENYLATE CYCLASE"/>
    <property type="match status" value="1"/>
</dbReference>
<dbReference type="InterPro" id="IPR014046">
    <property type="entry name" value="C-di-AMP_synthase"/>
</dbReference>
<proteinExistence type="inferred from homology"/>
<dbReference type="PIRSF" id="PIRSF004793">
    <property type="entry name" value="UCP004793"/>
    <property type="match status" value="1"/>
</dbReference>
<dbReference type="GeneID" id="66556558"/>
<comment type="similarity">
    <text evidence="10">Belongs to the adenylate cyclase family. DacA/CdaA subfamily.</text>
</comment>
<feature type="transmembrane region" description="Helical" evidence="10">
    <location>
        <begin position="39"/>
        <end position="58"/>
    </location>
</feature>
<dbReference type="InterPro" id="IPR036888">
    <property type="entry name" value="DNA_integrity_DisA_N_sf"/>
</dbReference>
<evidence type="ECO:0000259" key="11">
    <source>
        <dbReference type="PROSITE" id="PS51794"/>
    </source>
</evidence>
<dbReference type="EC" id="2.7.7.85" evidence="10"/>
<comment type="subunit">
    <text evidence="10">Probably a homodimer.</text>
</comment>
<keyword evidence="6 10" id="KW-0547">Nucleotide-binding</keyword>
<evidence type="ECO:0000256" key="1">
    <source>
        <dbReference type="ARBA" id="ARBA00000877"/>
    </source>
</evidence>
<accession>A0AAD1CM74</accession>
<dbReference type="GO" id="GO:0006171">
    <property type="term" value="P:cAMP biosynthetic process"/>
    <property type="evidence" value="ECO:0007669"/>
    <property type="project" value="InterPro"/>
</dbReference>
<dbReference type="PANTHER" id="PTHR34185">
    <property type="entry name" value="DIADENYLATE CYCLASE"/>
    <property type="match status" value="1"/>
</dbReference>
<evidence type="ECO:0000256" key="10">
    <source>
        <dbReference type="HAMAP-Rule" id="MF_01499"/>
    </source>
</evidence>
<dbReference type="Gene3D" id="3.40.1700.10">
    <property type="entry name" value="DNA integrity scanning protein, DisA, N-terminal domain"/>
    <property type="match status" value="1"/>
</dbReference>
<keyword evidence="9 10" id="KW-0472">Membrane</keyword>
<keyword evidence="5 10" id="KW-0548">Nucleotidyltransferase</keyword>
<protein>
    <recommendedName>
        <fullName evidence="10">Diadenylate cyclase</fullName>
        <shortName evidence="10">DAC</shortName>
        <ecNumber evidence="10">2.7.7.85</ecNumber>
    </recommendedName>
    <alternativeName>
        <fullName evidence="10">Cyclic-di-AMP synthase</fullName>
        <shortName evidence="10">c-di-AMP synthase</shortName>
    </alternativeName>
</protein>
<gene>
    <name evidence="10" type="primary">dacA</name>
    <name evidence="12" type="ORF">CPU2_510</name>
</gene>
<dbReference type="GO" id="GO:0106408">
    <property type="term" value="F:diadenylate cyclase activity"/>
    <property type="evidence" value="ECO:0007669"/>
    <property type="project" value="UniProtKB-EC"/>
</dbReference>
<comment type="function">
    <text evidence="10">Catalyzes the condensation of 2 ATP molecules into cyclic di-AMP (c-di-AMP), a second messenger used to regulate differing processes in different bacteria.</text>
</comment>
<feature type="domain" description="DAC" evidence="11">
    <location>
        <begin position="86"/>
        <end position="256"/>
    </location>
</feature>
<comment type="caution">
    <text evidence="10">Lacks conserved residue(s) required for the propagation of feature annotation.</text>
</comment>
<organism evidence="12 13">
    <name type="scientific">Blattabacterium punctulatus CPU2</name>
    <dbReference type="NCBI Taxonomy" id="1457032"/>
    <lineage>
        <taxon>Bacteria</taxon>
        <taxon>Pseudomonadati</taxon>
        <taxon>Bacteroidota</taxon>
        <taxon>Flavobacteriia</taxon>
        <taxon>Flavobacteriales</taxon>
        <taxon>Blattabacteriaceae</taxon>
        <taxon>Blattabacterium</taxon>
    </lineage>
</organism>
<dbReference type="Pfam" id="PF19293">
    <property type="entry name" value="CdaA_N"/>
    <property type="match status" value="1"/>
</dbReference>
<sequence length="266" mass="30568">MIPFFFSFLYFWKISFIDILDIFLVAIILFQVYRLVYNTAALNIFYGIIATFVFWKIVEAYKMKLLSIVISIFFKGGFLALIILFQPEIRKFLLIVGSRIFFKKFILSIFGKFEKSRFSVKTETIDSVVRSCAILSGDKTGVLIVIQLYQDIKEFIQNGDEMDAKVNSPILESIFYKNSPLHDGAVIIIGNKIVRTRAILPVSYNKEIPSRLGLRHRAAIGLSEKTDSICLVISEETGYISYIKDQKRTVITNINNLKIKLEKDLL</sequence>
<keyword evidence="2 10" id="KW-1003">Cell membrane</keyword>
<dbReference type="AlphaFoldDB" id="A0AAD1CM74"/>
<dbReference type="HAMAP" id="MF_01499">
    <property type="entry name" value="DacA"/>
    <property type="match status" value="1"/>
</dbReference>
<evidence type="ECO:0000313" key="13">
    <source>
        <dbReference type="Proteomes" id="UP000262607"/>
    </source>
</evidence>
<dbReference type="Proteomes" id="UP000262607">
    <property type="component" value="Chromosome"/>
</dbReference>
<keyword evidence="4 10" id="KW-0812">Transmembrane</keyword>
<name>A0AAD1CM74_9FLAO</name>
<dbReference type="InterPro" id="IPR034701">
    <property type="entry name" value="CdaA"/>
</dbReference>
<keyword evidence="7 10" id="KW-0067">ATP-binding</keyword>
<dbReference type="InterPro" id="IPR003390">
    <property type="entry name" value="DNA_integrity_scan_DisA_N"/>
</dbReference>
<comment type="catalytic activity">
    <reaction evidence="1 10">
        <text>2 ATP = 3',3'-c-di-AMP + 2 diphosphate</text>
        <dbReference type="Rhea" id="RHEA:35655"/>
        <dbReference type="ChEBI" id="CHEBI:30616"/>
        <dbReference type="ChEBI" id="CHEBI:33019"/>
        <dbReference type="ChEBI" id="CHEBI:71500"/>
        <dbReference type="EC" id="2.7.7.85"/>
    </reaction>
</comment>
<evidence type="ECO:0000256" key="5">
    <source>
        <dbReference type="ARBA" id="ARBA00022695"/>
    </source>
</evidence>
<dbReference type="RefSeq" id="WP_110548548.1">
    <property type="nucleotide sequence ID" value="NZ_AP014610.1"/>
</dbReference>
<dbReference type="EMBL" id="AP014610">
    <property type="protein sequence ID" value="BBA17988.1"/>
    <property type="molecule type" value="Genomic_DNA"/>
</dbReference>
<evidence type="ECO:0000256" key="2">
    <source>
        <dbReference type="ARBA" id="ARBA00022475"/>
    </source>
</evidence>
<evidence type="ECO:0000256" key="3">
    <source>
        <dbReference type="ARBA" id="ARBA00022679"/>
    </source>
</evidence>
<evidence type="ECO:0000313" key="12">
    <source>
        <dbReference type="EMBL" id="BBA17988.1"/>
    </source>
</evidence>
<dbReference type="GO" id="GO:0005524">
    <property type="term" value="F:ATP binding"/>
    <property type="evidence" value="ECO:0007669"/>
    <property type="project" value="UniProtKB-UniRule"/>
</dbReference>
<evidence type="ECO:0000256" key="4">
    <source>
        <dbReference type="ARBA" id="ARBA00022692"/>
    </source>
</evidence>
<reference evidence="12 13" key="1">
    <citation type="submission" date="2014-06" db="EMBL/GenBank/DDBJ databases">
        <title>Genome sequence of the intracellular symbiont Blattabacterium cuenoti, strain CPU2 from the wood feeding cockroach Cryptocercus punctulatus.</title>
        <authorList>
            <person name="Kinjo Y."/>
            <person name="Ohkuma M."/>
            <person name="Tokuda G."/>
        </authorList>
    </citation>
    <scope>NUCLEOTIDE SEQUENCE [LARGE SCALE GENOMIC DNA]</scope>
    <source>
        <strain evidence="12 13">CPU2</strain>
    </source>
</reference>
<dbReference type="InterPro" id="IPR050338">
    <property type="entry name" value="DisA"/>
</dbReference>
<dbReference type="SUPFAM" id="SSF143597">
    <property type="entry name" value="YojJ-like"/>
    <property type="match status" value="1"/>
</dbReference>
<keyword evidence="3 10" id="KW-0808">Transferase</keyword>
<feature type="transmembrane region" description="Helical" evidence="10">
    <location>
        <begin position="12"/>
        <end position="33"/>
    </location>
</feature>
<dbReference type="Pfam" id="PF02457">
    <property type="entry name" value="DAC"/>
    <property type="match status" value="1"/>
</dbReference>
<keyword evidence="8 10" id="KW-1133">Transmembrane helix</keyword>
<dbReference type="InterPro" id="IPR045585">
    <property type="entry name" value="CdaA_N"/>
</dbReference>
<dbReference type="PROSITE" id="PS51794">
    <property type="entry name" value="DAC"/>
    <property type="match status" value="1"/>
</dbReference>
<evidence type="ECO:0000256" key="7">
    <source>
        <dbReference type="ARBA" id="ARBA00022840"/>
    </source>
</evidence>
<dbReference type="GO" id="GO:0004016">
    <property type="term" value="F:adenylate cyclase activity"/>
    <property type="evidence" value="ECO:0007669"/>
    <property type="project" value="UniProtKB-UniRule"/>
</dbReference>
<feature type="transmembrane region" description="Helical" evidence="10">
    <location>
        <begin position="65"/>
        <end position="86"/>
    </location>
</feature>
<evidence type="ECO:0000256" key="9">
    <source>
        <dbReference type="ARBA" id="ARBA00023136"/>
    </source>
</evidence>
<evidence type="ECO:0000256" key="6">
    <source>
        <dbReference type="ARBA" id="ARBA00022741"/>
    </source>
</evidence>